<accession>A0ACB8DC19</accession>
<protein>
    <submittedName>
        <fullName evidence="1">Uncharacterized protein</fullName>
    </submittedName>
</protein>
<evidence type="ECO:0000313" key="2">
    <source>
        <dbReference type="Proteomes" id="UP000821865"/>
    </source>
</evidence>
<name>A0ACB8DC19_DERSI</name>
<comment type="caution">
    <text evidence="1">The sequence shown here is derived from an EMBL/GenBank/DDBJ whole genome shotgun (WGS) entry which is preliminary data.</text>
</comment>
<sequence>MKTCSRKSPALEVAHSALLSALAVERFLRTSADLSEEQAFFIAICHGMCHPAHRVTGGVVAGSDCNKAMRNFPPFAVAFGCSEGLPMNPALKCSFFQ</sequence>
<dbReference type="EMBL" id="CM023471">
    <property type="protein sequence ID" value="KAH7965512.1"/>
    <property type="molecule type" value="Genomic_DNA"/>
</dbReference>
<dbReference type="Proteomes" id="UP000821865">
    <property type="component" value="Chromosome 2"/>
</dbReference>
<proteinExistence type="predicted"/>
<organism evidence="1 2">
    <name type="scientific">Dermacentor silvarum</name>
    <name type="common">Tick</name>
    <dbReference type="NCBI Taxonomy" id="543639"/>
    <lineage>
        <taxon>Eukaryota</taxon>
        <taxon>Metazoa</taxon>
        <taxon>Ecdysozoa</taxon>
        <taxon>Arthropoda</taxon>
        <taxon>Chelicerata</taxon>
        <taxon>Arachnida</taxon>
        <taxon>Acari</taxon>
        <taxon>Parasitiformes</taxon>
        <taxon>Ixodida</taxon>
        <taxon>Ixodoidea</taxon>
        <taxon>Ixodidae</taxon>
        <taxon>Rhipicephalinae</taxon>
        <taxon>Dermacentor</taxon>
    </lineage>
</organism>
<gene>
    <name evidence="1" type="ORF">HPB49_008523</name>
</gene>
<keyword evidence="2" id="KW-1185">Reference proteome</keyword>
<reference evidence="1" key="1">
    <citation type="submission" date="2020-05" db="EMBL/GenBank/DDBJ databases">
        <title>Large-scale comparative analyses of tick genomes elucidate their genetic diversity and vector capacities.</title>
        <authorList>
            <person name="Jia N."/>
            <person name="Wang J."/>
            <person name="Shi W."/>
            <person name="Du L."/>
            <person name="Sun Y."/>
            <person name="Zhan W."/>
            <person name="Jiang J."/>
            <person name="Wang Q."/>
            <person name="Zhang B."/>
            <person name="Ji P."/>
            <person name="Sakyi L.B."/>
            <person name="Cui X."/>
            <person name="Yuan T."/>
            <person name="Jiang B."/>
            <person name="Yang W."/>
            <person name="Lam T.T.-Y."/>
            <person name="Chang Q."/>
            <person name="Ding S."/>
            <person name="Wang X."/>
            <person name="Zhu J."/>
            <person name="Ruan X."/>
            <person name="Zhao L."/>
            <person name="Wei J."/>
            <person name="Que T."/>
            <person name="Du C."/>
            <person name="Cheng J."/>
            <person name="Dai P."/>
            <person name="Han X."/>
            <person name="Huang E."/>
            <person name="Gao Y."/>
            <person name="Liu J."/>
            <person name="Shao H."/>
            <person name="Ye R."/>
            <person name="Li L."/>
            <person name="Wei W."/>
            <person name="Wang X."/>
            <person name="Wang C."/>
            <person name="Yang T."/>
            <person name="Huo Q."/>
            <person name="Li W."/>
            <person name="Guo W."/>
            <person name="Chen H."/>
            <person name="Zhou L."/>
            <person name="Ni X."/>
            <person name="Tian J."/>
            <person name="Zhou Y."/>
            <person name="Sheng Y."/>
            <person name="Liu T."/>
            <person name="Pan Y."/>
            <person name="Xia L."/>
            <person name="Li J."/>
            <person name="Zhao F."/>
            <person name="Cao W."/>
        </authorList>
    </citation>
    <scope>NUCLEOTIDE SEQUENCE</scope>
    <source>
        <strain evidence="1">Dsil-2018</strain>
    </source>
</reference>
<evidence type="ECO:0000313" key="1">
    <source>
        <dbReference type="EMBL" id="KAH7965512.1"/>
    </source>
</evidence>